<accession>A0A2S6CV46</accession>
<proteinExistence type="predicted"/>
<protein>
    <submittedName>
        <fullName evidence="2">Acetyltransferase</fullName>
    </submittedName>
</protein>
<dbReference type="PANTHER" id="PTHR43300:SF7">
    <property type="entry name" value="UDP-N-ACETYLBACILLOSAMINE N-ACETYLTRANSFERASE"/>
    <property type="match status" value="1"/>
</dbReference>
<sequence length="227" mass="23911">MKNIPIAKPGIGESEATARIISRPLLIFPCNGNGIEALDCLGSKFYPLGFIDDEPDKVNSDRFGITVFGREVLDRFPDVQVLAVPGGPMSFRERERVIASLGVPVARFAQVVHPLAQISPLATVGINVLIMAGVVITSNAIIGDHVCVLPNTVVHHDAVVGDWSLIGSNVMIAGNTTIGRNCYIGSGTSVMNSIKVGDRALIGLASNVIRDVPPSITVVGNPAHTLS</sequence>
<dbReference type="InterPro" id="IPR020019">
    <property type="entry name" value="AcTrfase_PglD-like"/>
</dbReference>
<keyword evidence="3" id="KW-1185">Reference proteome</keyword>
<dbReference type="GO" id="GO:0016740">
    <property type="term" value="F:transferase activity"/>
    <property type="evidence" value="ECO:0007669"/>
    <property type="project" value="UniProtKB-KW"/>
</dbReference>
<evidence type="ECO:0000256" key="1">
    <source>
        <dbReference type="PIRSR" id="PIRSR620019-1"/>
    </source>
</evidence>
<feature type="active site" description="Proton acceptor" evidence="1">
    <location>
        <position position="156"/>
    </location>
</feature>
<comment type="caution">
    <text evidence="2">The sequence shown here is derived from an EMBL/GenBank/DDBJ whole genome shotgun (WGS) entry which is preliminary data.</text>
</comment>
<dbReference type="PANTHER" id="PTHR43300">
    <property type="entry name" value="ACETYLTRANSFERASE"/>
    <property type="match status" value="1"/>
</dbReference>
<dbReference type="Proteomes" id="UP000239589">
    <property type="component" value="Unassembled WGS sequence"/>
</dbReference>
<evidence type="ECO:0000313" key="3">
    <source>
        <dbReference type="Proteomes" id="UP000239589"/>
    </source>
</evidence>
<dbReference type="EMBL" id="PGEM01000059">
    <property type="protein sequence ID" value="PPJ63655.1"/>
    <property type="molecule type" value="Genomic_DNA"/>
</dbReference>
<evidence type="ECO:0000313" key="2">
    <source>
        <dbReference type="EMBL" id="PPJ63655.1"/>
    </source>
</evidence>
<dbReference type="GO" id="GO:0043886">
    <property type="term" value="F:structural constituent of carboxysome shell"/>
    <property type="evidence" value="ECO:0007669"/>
    <property type="project" value="UniProtKB-ARBA"/>
</dbReference>
<dbReference type="GO" id="GO:0031470">
    <property type="term" value="C:carboxysome"/>
    <property type="evidence" value="ECO:0007669"/>
    <property type="project" value="UniProtKB-ARBA"/>
</dbReference>
<dbReference type="AlphaFoldDB" id="A0A2S6CV46"/>
<dbReference type="OrthoDB" id="9801697at2"/>
<gene>
    <name evidence="2" type="ORF">CUN59_08960</name>
</gene>
<dbReference type="Pfam" id="PF14602">
    <property type="entry name" value="Hexapep_2"/>
    <property type="match status" value="1"/>
</dbReference>
<keyword evidence="2" id="KW-0808">Transferase</keyword>
<dbReference type="Pfam" id="PF00132">
    <property type="entry name" value="Hexapep"/>
    <property type="match status" value="1"/>
</dbReference>
<dbReference type="InterPro" id="IPR050179">
    <property type="entry name" value="Trans_hexapeptide_repeat"/>
</dbReference>
<dbReference type="CDD" id="cd03360">
    <property type="entry name" value="LbH_AT_putative"/>
    <property type="match status" value="1"/>
</dbReference>
<dbReference type="InterPro" id="IPR011004">
    <property type="entry name" value="Trimer_LpxA-like_sf"/>
</dbReference>
<dbReference type="Gene3D" id="2.160.10.10">
    <property type="entry name" value="Hexapeptide repeat proteins"/>
    <property type="match status" value="2"/>
</dbReference>
<dbReference type="SUPFAM" id="SSF51161">
    <property type="entry name" value="Trimeric LpxA-like enzymes"/>
    <property type="match status" value="1"/>
</dbReference>
<reference evidence="2 3" key="1">
    <citation type="submission" date="2018-02" db="EMBL/GenBank/DDBJ databases">
        <title>Discovery of a pederin family compound in a non-symbiotic bloom-forming cyanobacterium.</title>
        <authorList>
            <person name="Kust A."/>
            <person name="Mares J."/>
            <person name="Jokela J."/>
            <person name="Urajova P."/>
            <person name="Hajek J."/>
            <person name="Saurav K."/>
            <person name="Voracova K."/>
            <person name="Fewer D.P."/>
            <person name="Haapaniemi E."/>
            <person name="Permi P."/>
            <person name="Rehakova K."/>
            <person name="Sivonen K."/>
            <person name="Hrouzek P."/>
        </authorList>
    </citation>
    <scope>NUCLEOTIDE SEQUENCE [LARGE SCALE GENOMIC DNA]</scope>
    <source>
        <strain evidence="2 3">CHARLIE-1</strain>
    </source>
</reference>
<organism evidence="2 3">
    <name type="scientific">Cuspidothrix issatschenkoi CHARLIE-1</name>
    <dbReference type="NCBI Taxonomy" id="2052836"/>
    <lineage>
        <taxon>Bacteria</taxon>
        <taxon>Bacillati</taxon>
        <taxon>Cyanobacteriota</taxon>
        <taxon>Cyanophyceae</taxon>
        <taxon>Nostocales</taxon>
        <taxon>Aphanizomenonaceae</taxon>
        <taxon>Cuspidothrix</taxon>
    </lineage>
</organism>
<feature type="site" description="Increases basicity of active site His" evidence="1">
    <location>
        <position position="157"/>
    </location>
</feature>
<dbReference type="InterPro" id="IPR001451">
    <property type="entry name" value="Hexapep"/>
</dbReference>
<name>A0A2S6CV46_9CYAN</name>